<feature type="domain" description="PA" evidence="13">
    <location>
        <begin position="58"/>
        <end position="151"/>
    </location>
</feature>
<keyword evidence="9 12" id="KW-0443">Lipid metabolism</keyword>
<dbReference type="GO" id="GO:0006659">
    <property type="term" value="P:phosphatidylserine biosynthetic process"/>
    <property type="evidence" value="ECO:0007669"/>
    <property type="project" value="UniProtKB-UniRule"/>
</dbReference>
<dbReference type="GO" id="GO:0106245">
    <property type="term" value="F:L-serine-phosphatidylethanolamine phosphatidyltransferase activity"/>
    <property type="evidence" value="ECO:0007669"/>
    <property type="project" value="UniProtKB-UniRule"/>
</dbReference>
<evidence type="ECO:0000256" key="7">
    <source>
        <dbReference type="ARBA" id="ARBA00022824"/>
    </source>
</evidence>
<protein>
    <recommendedName>
        <fullName evidence="12">Phosphatidylserine synthase</fullName>
        <ecNumber evidence="12">2.7.8.29</ecNumber>
    </recommendedName>
    <alternativeName>
        <fullName evidence="12">Serine-exchange enzyme</fullName>
    </alternativeName>
</protein>
<name>A0A2A2JUG1_9BILA</name>
<dbReference type="STRING" id="2018661.A0A2A2JUG1"/>
<dbReference type="Proteomes" id="UP000218231">
    <property type="component" value="Unassembled WGS sequence"/>
</dbReference>
<evidence type="ECO:0000256" key="4">
    <source>
        <dbReference type="ARBA" id="ARBA00008671"/>
    </source>
</evidence>
<comment type="catalytic activity">
    <reaction evidence="12">
        <text>a 1,2-diacyl-sn-glycero-3-phosphoethanolamine + L-serine = a 1,2-diacyl-sn-glycero-3-phospho-L-serine + ethanolamine</text>
        <dbReference type="Rhea" id="RHEA:27606"/>
        <dbReference type="ChEBI" id="CHEBI:33384"/>
        <dbReference type="ChEBI" id="CHEBI:57262"/>
        <dbReference type="ChEBI" id="CHEBI:57603"/>
        <dbReference type="ChEBI" id="CHEBI:64612"/>
        <dbReference type="EC" id="2.7.8.29"/>
    </reaction>
</comment>
<dbReference type="PANTHER" id="PTHR15362">
    <property type="entry name" value="PHOSPHATIDYLINOSITOL SYNTHASE"/>
    <property type="match status" value="1"/>
</dbReference>
<feature type="transmembrane region" description="Helical" evidence="12">
    <location>
        <begin position="447"/>
        <end position="466"/>
    </location>
</feature>
<evidence type="ECO:0000256" key="11">
    <source>
        <dbReference type="ARBA" id="ARBA00023264"/>
    </source>
</evidence>
<dbReference type="EC" id="2.7.8.29" evidence="12"/>
<comment type="pathway">
    <text evidence="3">Lipid metabolism.</text>
</comment>
<dbReference type="InterPro" id="IPR004277">
    <property type="entry name" value="PSS"/>
</dbReference>
<evidence type="ECO:0000313" key="14">
    <source>
        <dbReference type="EMBL" id="PAV65240.1"/>
    </source>
</evidence>
<sequence>MEFMQEMMQLANKLEKEKVEGDLDRYVQMTSLPWFGKDILLASPAQYGTDLTMHGPIEAEVVFAKPLSACQPLQNPADTLGRIVLIERGDCMFQIKSRNAQLAGAKAVIIYDNNDGTSALTATSFAMAGDKDTPDDIAIPSVFLYRVEAETILREINRIYKLSAKRKAVLRIASSVIKSKDVFNRYLRNPKYTPTRETFCPLSQGDFVQIDDLVVTFRFRFNGVDHESEPTEHQQIVERHVADLGDFIAFSSSAFRNKFFNLMRSAAYGSLGLNVKNELLENMTEAITDARIQRIPPFIYDSYPGEYTEVHFILITYSCLKMDDSFEEMRQRRKYRESESSRQGDNESNALDRDDLIWNKEDRIGYAASTSGVDAETDDLERRKRRLRSRKELEKVHFQMVNDRVVDDITMDVLYKPHTLTILAILCVVLLYLAFVRYDSATTENNVYDGLMGTLVLFLVVSALAFPNGPFIRPHPLLWRIVFGLSVVYLMILQFTLFQTYEDIKKVLTWLDPKGLSHTQLEEKEYAQNCSDVTLERIWSYCDIFAIGHFTGWAMKALLIRHSVICWYISIMWELTEIVFSHLLPNFAECWWDAIIMDVLLCNGLGIWFGMKVCEFLEMRTFHWESIKDIPTRRGRFKRAVMQFTPESWAKTDWFNVSNVFKRTISIFLFVLIWIISELNTFFMKHVFAVDTRHPVVFWRLILIAWISAPSIRQYYLYATDPLVKRLGMQCWVYCAVCALEAAICIKFGKSMFPAVAKTNIALWLAILAVGTFIAIWISVKWAEYSSETEEVKVAGENRMYYLDSSHENLGAIADDVKRRRRSLGISESDLQ</sequence>
<keyword evidence="12" id="KW-0444">Lipid biosynthesis</keyword>
<dbReference type="AlphaFoldDB" id="A0A2A2JUG1"/>
<evidence type="ECO:0000256" key="6">
    <source>
        <dbReference type="ARBA" id="ARBA00022692"/>
    </source>
</evidence>
<dbReference type="Pfam" id="PF02225">
    <property type="entry name" value="PA"/>
    <property type="match status" value="1"/>
</dbReference>
<accession>A0A2A2JUG1</accession>
<keyword evidence="15" id="KW-1185">Reference proteome</keyword>
<keyword evidence="11 12" id="KW-1208">Phospholipid metabolism</keyword>
<feature type="transmembrane region" description="Helical" evidence="12">
    <location>
        <begin position="478"/>
        <end position="498"/>
    </location>
</feature>
<evidence type="ECO:0000256" key="9">
    <source>
        <dbReference type="ARBA" id="ARBA00023098"/>
    </source>
</evidence>
<dbReference type="OrthoDB" id="10265393at2759"/>
<dbReference type="UniPathway" id="UPA00948"/>
<evidence type="ECO:0000313" key="15">
    <source>
        <dbReference type="Proteomes" id="UP000218231"/>
    </source>
</evidence>
<evidence type="ECO:0000256" key="5">
    <source>
        <dbReference type="ARBA" id="ARBA00022679"/>
    </source>
</evidence>
<keyword evidence="6 12" id="KW-0812">Transmembrane</keyword>
<comment type="caution">
    <text evidence="14">The sequence shown here is derived from an EMBL/GenBank/DDBJ whole genome shotgun (WGS) entry which is preliminary data.</text>
</comment>
<feature type="transmembrane region" description="Helical" evidence="12">
    <location>
        <begin position="761"/>
        <end position="780"/>
    </location>
</feature>
<organism evidence="14 15">
    <name type="scientific">Diploscapter pachys</name>
    <dbReference type="NCBI Taxonomy" id="2018661"/>
    <lineage>
        <taxon>Eukaryota</taxon>
        <taxon>Metazoa</taxon>
        <taxon>Ecdysozoa</taxon>
        <taxon>Nematoda</taxon>
        <taxon>Chromadorea</taxon>
        <taxon>Rhabditida</taxon>
        <taxon>Rhabditina</taxon>
        <taxon>Rhabditomorpha</taxon>
        <taxon>Rhabditoidea</taxon>
        <taxon>Rhabditidae</taxon>
        <taxon>Diploscapter</taxon>
    </lineage>
</organism>
<dbReference type="Pfam" id="PF03034">
    <property type="entry name" value="PSS"/>
    <property type="match status" value="1"/>
</dbReference>
<dbReference type="Gene3D" id="3.50.30.30">
    <property type="match status" value="1"/>
</dbReference>
<keyword evidence="12" id="KW-0594">Phospholipid biosynthesis</keyword>
<proteinExistence type="inferred from homology"/>
<comment type="pathway">
    <text evidence="2 12">Phospholipid metabolism; phosphatidylserine biosynthesis.</text>
</comment>
<gene>
    <name evidence="14" type="ORF">WR25_06644</name>
</gene>
<dbReference type="PANTHER" id="PTHR15362:SF39">
    <property type="entry name" value="PHOSPHATIDYLSERINE SYNTHASE"/>
    <property type="match status" value="1"/>
</dbReference>
<reference evidence="14" key="1">
    <citation type="journal article" date="2017" name="Curr. Biol.">
        <title>Genome architecture and evolution of a unichromosomal asexual nematode.</title>
        <authorList>
            <person name="Fradin H."/>
            <person name="Zegar C."/>
            <person name="Gutwein M."/>
            <person name="Lucas J."/>
            <person name="Kovtun M."/>
            <person name="Corcoran D."/>
            <person name="Baugh L.R."/>
            <person name="Kiontke K."/>
            <person name="Gunsalus K."/>
            <person name="Fitch D.H."/>
            <person name="Piano F."/>
        </authorList>
    </citation>
    <scope>NUCLEOTIDE SEQUENCE [LARGE SCALE GENOMIC DNA]</scope>
    <source>
        <strain evidence="14">PF1309</strain>
    </source>
</reference>
<dbReference type="InterPro" id="IPR046450">
    <property type="entry name" value="PA_dom_sf"/>
</dbReference>
<keyword evidence="10 12" id="KW-0472">Membrane</keyword>
<evidence type="ECO:0000256" key="1">
    <source>
        <dbReference type="ARBA" id="ARBA00004477"/>
    </source>
</evidence>
<evidence type="ECO:0000256" key="2">
    <source>
        <dbReference type="ARBA" id="ARBA00004916"/>
    </source>
</evidence>
<comment type="function">
    <text evidence="12">Catalyzes a base-exchange reaction in which the polar head group of phosphatidylethanolamine (PE) is replaced by L-serine.</text>
</comment>
<feature type="transmembrane region" description="Helical" evidence="12">
    <location>
        <begin position="660"/>
        <end position="677"/>
    </location>
</feature>
<comment type="similarity">
    <text evidence="4 12">Belongs to the phosphatidyl serine synthase family.</text>
</comment>
<feature type="transmembrane region" description="Helical" evidence="12">
    <location>
        <begin position="565"/>
        <end position="585"/>
    </location>
</feature>
<dbReference type="GO" id="GO:0005789">
    <property type="term" value="C:endoplasmic reticulum membrane"/>
    <property type="evidence" value="ECO:0007669"/>
    <property type="project" value="UniProtKB-SubCell"/>
</dbReference>
<feature type="transmembrane region" description="Helical" evidence="12">
    <location>
        <begin position="697"/>
        <end position="719"/>
    </location>
</feature>
<evidence type="ECO:0000256" key="8">
    <source>
        <dbReference type="ARBA" id="ARBA00022989"/>
    </source>
</evidence>
<dbReference type="InterPro" id="IPR003137">
    <property type="entry name" value="PA_domain"/>
</dbReference>
<feature type="transmembrane region" description="Helical" evidence="12">
    <location>
        <begin position="731"/>
        <end position="749"/>
    </location>
</feature>
<evidence type="ECO:0000259" key="13">
    <source>
        <dbReference type="Pfam" id="PF02225"/>
    </source>
</evidence>
<keyword evidence="5 12" id="KW-0808">Transferase</keyword>
<evidence type="ECO:0000256" key="10">
    <source>
        <dbReference type="ARBA" id="ARBA00023136"/>
    </source>
</evidence>
<keyword evidence="8 12" id="KW-1133">Transmembrane helix</keyword>
<keyword evidence="7 12" id="KW-0256">Endoplasmic reticulum</keyword>
<dbReference type="SUPFAM" id="SSF52025">
    <property type="entry name" value="PA domain"/>
    <property type="match status" value="1"/>
</dbReference>
<evidence type="ECO:0000256" key="12">
    <source>
        <dbReference type="RuleBase" id="RU368094"/>
    </source>
</evidence>
<dbReference type="EMBL" id="LIAE01010215">
    <property type="protein sequence ID" value="PAV65240.1"/>
    <property type="molecule type" value="Genomic_DNA"/>
</dbReference>
<comment type="subcellular location">
    <subcellularLocation>
        <location evidence="1 12">Endoplasmic reticulum membrane</location>
        <topology evidence="1 12">Multi-pass membrane protein</topology>
    </subcellularLocation>
</comment>
<evidence type="ECO:0000256" key="3">
    <source>
        <dbReference type="ARBA" id="ARBA00005189"/>
    </source>
</evidence>
<feature type="transmembrane region" description="Helical" evidence="12">
    <location>
        <begin position="418"/>
        <end position="435"/>
    </location>
</feature>